<proteinExistence type="predicted"/>
<organism evidence="2 3">
    <name type="scientific">Candidatus Ignatzschineria merdigallinarum</name>
    <dbReference type="NCBI Taxonomy" id="2838621"/>
    <lineage>
        <taxon>Bacteria</taxon>
        <taxon>Pseudomonadati</taxon>
        <taxon>Pseudomonadota</taxon>
        <taxon>Gammaproteobacteria</taxon>
        <taxon>Cardiobacteriales</taxon>
        <taxon>Ignatzschineriaceae</taxon>
        <taxon>Ignatzschineria</taxon>
    </lineage>
</organism>
<sequence>MPHSTVITPYPFYYTLTGRFGRLNYLNALWQIQLLSLIFLICGFLITSAMSASKWEAFVFLLGLMLPFLLLLIRAAILRLHDLNLSGLWSLGLLLIFVPAGILIVSMILLLLTILPGSVVENHYGKPSRQGSIIGVILAFLTFLGTFYVFGMLFGMAYLSPNMSF</sequence>
<feature type="transmembrane region" description="Helical" evidence="1">
    <location>
        <begin position="89"/>
        <end position="112"/>
    </location>
</feature>
<dbReference type="Pfam" id="PF05656">
    <property type="entry name" value="DUF805"/>
    <property type="match status" value="1"/>
</dbReference>
<keyword evidence="1" id="KW-0812">Transmembrane</keyword>
<protein>
    <submittedName>
        <fullName evidence="2">DUF805 domain-containing protein</fullName>
    </submittedName>
</protein>
<dbReference type="GO" id="GO:0005886">
    <property type="term" value="C:plasma membrane"/>
    <property type="evidence" value="ECO:0007669"/>
    <property type="project" value="TreeGrafter"/>
</dbReference>
<feature type="transmembrane region" description="Helical" evidence="1">
    <location>
        <begin position="28"/>
        <end position="46"/>
    </location>
</feature>
<evidence type="ECO:0000313" key="3">
    <source>
        <dbReference type="Proteomes" id="UP000823934"/>
    </source>
</evidence>
<reference evidence="2" key="2">
    <citation type="submission" date="2021-04" db="EMBL/GenBank/DDBJ databases">
        <authorList>
            <person name="Gilroy R."/>
        </authorList>
    </citation>
    <scope>NUCLEOTIDE SEQUENCE</scope>
    <source>
        <strain evidence="2">CHK160-9182</strain>
    </source>
</reference>
<accession>A0A9D1TUA2</accession>
<reference evidence="2" key="1">
    <citation type="journal article" date="2021" name="PeerJ">
        <title>Extensive microbial diversity within the chicken gut microbiome revealed by metagenomics and culture.</title>
        <authorList>
            <person name="Gilroy R."/>
            <person name="Ravi A."/>
            <person name="Getino M."/>
            <person name="Pursley I."/>
            <person name="Horton D.L."/>
            <person name="Alikhan N.F."/>
            <person name="Baker D."/>
            <person name="Gharbi K."/>
            <person name="Hall N."/>
            <person name="Watson M."/>
            <person name="Adriaenssens E.M."/>
            <person name="Foster-Nyarko E."/>
            <person name="Jarju S."/>
            <person name="Secka A."/>
            <person name="Antonio M."/>
            <person name="Oren A."/>
            <person name="Chaudhuri R.R."/>
            <person name="La Ragione R."/>
            <person name="Hildebrand F."/>
            <person name="Pallen M.J."/>
        </authorList>
    </citation>
    <scope>NUCLEOTIDE SEQUENCE</scope>
    <source>
        <strain evidence="2">CHK160-9182</strain>
    </source>
</reference>
<dbReference type="EMBL" id="DXHP01000014">
    <property type="protein sequence ID" value="HIW05824.1"/>
    <property type="molecule type" value="Genomic_DNA"/>
</dbReference>
<comment type="caution">
    <text evidence="2">The sequence shown here is derived from an EMBL/GenBank/DDBJ whole genome shotgun (WGS) entry which is preliminary data.</text>
</comment>
<dbReference type="PANTHER" id="PTHR34980">
    <property type="entry name" value="INNER MEMBRANE PROTEIN-RELATED-RELATED"/>
    <property type="match status" value="1"/>
</dbReference>
<name>A0A9D1TUA2_9GAMM</name>
<keyword evidence="1" id="KW-0472">Membrane</keyword>
<evidence type="ECO:0000256" key="1">
    <source>
        <dbReference type="SAM" id="Phobius"/>
    </source>
</evidence>
<feature type="transmembrane region" description="Helical" evidence="1">
    <location>
        <begin position="133"/>
        <end position="159"/>
    </location>
</feature>
<feature type="transmembrane region" description="Helical" evidence="1">
    <location>
        <begin position="58"/>
        <end position="77"/>
    </location>
</feature>
<keyword evidence="1" id="KW-1133">Transmembrane helix</keyword>
<dbReference type="AlphaFoldDB" id="A0A9D1TUA2"/>
<dbReference type="InterPro" id="IPR008523">
    <property type="entry name" value="DUF805"/>
</dbReference>
<dbReference type="Proteomes" id="UP000823934">
    <property type="component" value="Unassembled WGS sequence"/>
</dbReference>
<gene>
    <name evidence="2" type="ORF">H9889_00640</name>
</gene>
<evidence type="ECO:0000313" key="2">
    <source>
        <dbReference type="EMBL" id="HIW05824.1"/>
    </source>
</evidence>